<keyword evidence="8" id="KW-0472">Membrane</keyword>
<dbReference type="InterPro" id="IPR006094">
    <property type="entry name" value="Oxid_FAD_bind_N"/>
</dbReference>
<evidence type="ECO:0000313" key="10">
    <source>
        <dbReference type="EMBL" id="TXF11388.1"/>
    </source>
</evidence>
<dbReference type="EMBL" id="VPFL01000014">
    <property type="protein sequence ID" value="TXF11388.1"/>
    <property type="molecule type" value="Genomic_DNA"/>
</dbReference>
<accession>A0A5C7EIY1</accession>
<evidence type="ECO:0000256" key="3">
    <source>
        <dbReference type="ARBA" id="ARBA00022630"/>
    </source>
</evidence>
<dbReference type="Pfam" id="PF01565">
    <property type="entry name" value="FAD_binding_4"/>
    <property type="match status" value="1"/>
</dbReference>
<dbReference type="EC" id="1.3.1.72" evidence="2"/>
<gene>
    <name evidence="10" type="ORF">FR698_10855</name>
</gene>
<keyword evidence="6" id="KW-1133">Transmembrane helix</keyword>
<evidence type="ECO:0000256" key="5">
    <source>
        <dbReference type="ARBA" id="ARBA00022827"/>
    </source>
</evidence>
<dbReference type="OrthoDB" id="9800184at2"/>
<dbReference type="InterPro" id="IPR040165">
    <property type="entry name" value="Diminuto-like"/>
</dbReference>
<dbReference type="AlphaFoldDB" id="A0A5C7EIY1"/>
<evidence type="ECO:0000256" key="8">
    <source>
        <dbReference type="ARBA" id="ARBA00023136"/>
    </source>
</evidence>
<dbReference type="Proteomes" id="UP000321201">
    <property type="component" value="Unassembled WGS sequence"/>
</dbReference>
<sequence>MGASHAQKVERLRALLAARQGPVGLAKRTSNLFRDRREEAKQRLDVRDFDTVLQIDPAAGLIDAEGMVTYERLADMALACGVMPAVVPQLKSITLGGAVAGVAIESSAFRYGLVHETVEELEVLTGDGRVVVARRDNEHQELFYGFPNSYGTLGYALRLKVRAVPVKRYVRLEHRRFSGADAFFGELGALCHSDLDFIDGTVFARDEMYLTVGRFVDQAPYTSDYSFEHIYYRSIRSRSEDYLAVRDYLWRWDTDWFWCSKNVGAQNPLLRRFAFGRSRLNSVTYTKIMRWNARWGFTRVFNRLLGLHTESVIQDVDIPLARCAEFLDFFLREIGILPIWICPIRAHSGDFLLYPLEPGQLYVNFGFWDVVKRRRPFPPGYHNRLVEDKVQALGGIKSLYSESYFAEDEFWRIYNGEAYRRLKARYDPDGAFPDLYQKCVLRC</sequence>
<dbReference type="SUPFAM" id="SSF56176">
    <property type="entry name" value="FAD-binding/transporter-associated domain-like"/>
    <property type="match status" value="1"/>
</dbReference>
<evidence type="ECO:0000256" key="1">
    <source>
        <dbReference type="ARBA" id="ARBA00004167"/>
    </source>
</evidence>
<dbReference type="SUPFAM" id="SSF55103">
    <property type="entry name" value="FAD-linked oxidases, C-terminal domain"/>
    <property type="match status" value="1"/>
</dbReference>
<dbReference type="GO" id="GO:0071949">
    <property type="term" value="F:FAD binding"/>
    <property type="evidence" value="ECO:0007669"/>
    <property type="project" value="InterPro"/>
</dbReference>
<evidence type="ECO:0000256" key="4">
    <source>
        <dbReference type="ARBA" id="ARBA00022692"/>
    </source>
</evidence>
<keyword evidence="3" id="KW-0285">Flavoprotein</keyword>
<evidence type="ECO:0000259" key="9">
    <source>
        <dbReference type="PROSITE" id="PS51387"/>
    </source>
</evidence>
<evidence type="ECO:0000313" key="11">
    <source>
        <dbReference type="Proteomes" id="UP000321201"/>
    </source>
</evidence>
<proteinExistence type="predicted"/>
<dbReference type="RefSeq" id="WP_147800220.1">
    <property type="nucleotide sequence ID" value="NZ_VPFL01000014.1"/>
</dbReference>
<dbReference type="InterPro" id="IPR016166">
    <property type="entry name" value="FAD-bd_PCMH"/>
</dbReference>
<comment type="caution">
    <text evidence="10">The sequence shown here is derived from an EMBL/GenBank/DDBJ whole genome shotgun (WGS) entry which is preliminary data.</text>
</comment>
<evidence type="ECO:0000256" key="7">
    <source>
        <dbReference type="ARBA" id="ARBA00023002"/>
    </source>
</evidence>
<dbReference type="InterPro" id="IPR016164">
    <property type="entry name" value="FAD-linked_Oxase-like_C"/>
</dbReference>
<dbReference type="PANTHER" id="PTHR10801:SF0">
    <property type="entry name" value="DELTA(24)-STEROL REDUCTASE"/>
    <property type="match status" value="1"/>
</dbReference>
<dbReference type="PROSITE" id="PS51387">
    <property type="entry name" value="FAD_PCMH"/>
    <property type="match status" value="1"/>
</dbReference>
<dbReference type="InParanoid" id="A0A5C7EIY1"/>
<organism evidence="10 11">
    <name type="scientific">Pelomicrobium methylotrophicum</name>
    <dbReference type="NCBI Taxonomy" id="2602750"/>
    <lineage>
        <taxon>Bacteria</taxon>
        <taxon>Pseudomonadati</taxon>
        <taxon>Pseudomonadota</taxon>
        <taxon>Hydrogenophilia</taxon>
        <taxon>Hydrogenophilia incertae sedis</taxon>
        <taxon>Pelomicrobium</taxon>
    </lineage>
</organism>
<keyword evidence="5" id="KW-0274">FAD</keyword>
<evidence type="ECO:0000256" key="2">
    <source>
        <dbReference type="ARBA" id="ARBA00012405"/>
    </source>
</evidence>
<keyword evidence="11" id="KW-1185">Reference proteome</keyword>
<feature type="domain" description="FAD-binding PCMH-type" evidence="9">
    <location>
        <begin position="1"/>
        <end position="166"/>
    </location>
</feature>
<dbReference type="GO" id="GO:0050614">
    <property type="term" value="F:Delta24-sterol reductase activity"/>
    <property type="evidence" value="ECO:0007669"/>
    <property type="project" value="UniProtKB-EC"/>
</dbReference>
<keyword evidence="7" id="KW-0560">Oxidoreductase</keyword>
<comment type="subcellular location">
    <subcellularLocation>
        <location evidence="1">Membrane</location>
        <topology evidence="1">Single-pass membrane protein</topology>
    </subcellularLocation>
</comment>
<dbReference type="InterPro" id="IPR036318">
    <property type="entry name" value="FAD-bd_PCMH-like_sf"/>
</dbReference>
<protein>
    <recommendedName>
        <fullName evidence="2">Delta(24)-sterol reductase</fullName>
        <ecNumber evidence="2">1.3.1.72</ecNumber>
    </recommendedName>
</protein>
<name>A0A5C7EIY1_9PROT</name>
<dbReference type="InterPro" id="IPR016169">
    <property type="entry name" value="FAD-bd_PCMH_sub2"/>
</dbReference>
<reference evidence="10 11" key="1">
    <citation type="submission" date="2019-08" db="EMBL/GenBank/DDBJ databases">
        <title>Pelomicrobium methylotrophicum gen. nov., sp. nov. a moderately thermophilic, facultatively anaerobic, lithoautotrophic and methylotrophic bacterium isolated from a terrestrial mud volcano.</title>
        <authorList>
            <person name="Slobodkina G.B."/>
            <person name="Merkel A.Y."/>
            <person name="Slobodkin A.I."/>
        </authorList>
    </citation>
    <scope>NUCLEOTIDE SEQUENCE [LARGE SCALE GENOMIC DNA]</scope>
    <source>
        <strain evidence="10 11">SM250</strain>
    </source>
</reference>
<dbReference type="PANTHER" id="PTHR10801">
    <property type="entry name" value="24-DEHYDROCHOLESTEROL REDUCTASE"/>
    <property type="match status" value="1"/>
</dbReference>
<dbReference type="GO" id="GO:0016020">
    <property type="term" value="C:membrane"/>
    <property type="evidence" value="ECO:0007669"/>
    <property type="project" value="UniProtKB-SubCell"/>
</dbReference>
<dbReference type="Gene3D" id="3.30.465.10">
    <property type="match status" value="1"/>
</dbReference>
<evidence type="ECO:0000256" key="6">
    <source>
        <dbReference type="ARBA" id="ARBA00022989"/>
    </source>
</evidence>
<keyword evidence="4" id="KW-0812">Transmembrane</keyword>